<keyword evidence="9 10" id="KW-0472">Membrane</keyword>
<protein>
    <recommendedName>
        <fullName evidence="10">Flagellar protein FliL</fullName>
    </recommendedName>
</protein>
<accession>A0A9D2KLH0</accession>
<evidence type="ECO:0000256" key="1">
    <source>
        <dbReference type="ARBA" id="ARBA00002254"/>
    </source>
</evidence>
<comment type="function">
    <text evidence="1 10">Controls the rotational direction of flagella during chemotaxis.</text>
</comment>
<keyword evidence="12" id="KW-0969">Cilium</keyword>
<evidence type="ECO:0000256" key="6">
    <source>
        <dbReference type="ARBA" id="ARBA00022692"/>
    </source>
</evidence>
<evidence type="ECO:0000256" key="10">
    <source>
        <dbReference type="RuleBase" id="RU364125"/>
    </source>
</evidence>
<dbReference type="Pfam" id="PF03748">
    <property type="entry name" value="FliL"/>
    <property type="match status" value="1"/>
</dbReference>
<dbReference type="EMBL" id="DXAN01000027">
    <property type="protein sequence ID" value="HJA09225.1"/>
    <property type="molecule type" value="Genomic_DNA"/>
</dbReference>
<dbReference type="GO" id="GO:0071978">
    <property type="term" value="P:bacterial-type flagellum-dependent swarming motility"/>
    <property type="evidence" value="ECO:0007669"/>
    <property type="project" value="TreeGrafter"/>
</dbReference>
<evidence type="ECO:0000256" key="4">
    <source>
        <dbReference type="ARBA" id="ARBA00022475"/>
    </source>
</evidence>
<feature type="transmembrane region" description="Helical" evidence="10">
    <location>
        <begin position="72"/>
        <end position="92"/>
    </location>
</feature>
<dbReference type="GO" id="GO:0005886">
    <property type="term" value="C:plasma membrane"/>
    <property type="evidence" value="ECO:0007669"/>
    <property type="project" value="UniProtKB-SubCell"/>
</dbReference>
<dbReference type="GO" id="GO:0009425">
    <property type="term" value="C:bacterial-type flagellum basal body"/>
    <property type="evidence" value="ECO:0007669"/>
    <property type="project" value="InterPro"/>
</dbReference>
<gene>
    <name evidence="12" type="ORF">H9962_08575</name>
</gene>
<reference evidence="12" key="2">
    <citation type="submission" date="2021-04" db="EMBL/GenBank/DDBJ databases">
        <authorList>
            <person name="Gilroy R."/>
        </authorList>
    </citation>
    <scope>NUCLEOTIDE SEQUENCE</scope>
    <source>
        <strain evidence="12">CHK186-16707</strain>
    </source>
</reference>
<evidence type="ECO:0000256" key="7">
    <source>
        <dbReference type="ARBA" id="ARBA00022779"/>
    </source>
</evidence>
<keyword evidence="4 10" id="KW-1003">Cell membrane</keyword>
<evidence type="ECO:0000256" key="9">
    <source>
        <dbReference type="ARBA" id="ARBA00023136"/>
    </source>
</evidence>
<evidence type="ECO:0000313" key="12">
    <source>
        <dbReference type="EMBL" id="HJA09225.1"/>
    </source>
</evidence>
<organism evidence="12 13">
    <name type="scientific">Candidatus Mailhella merdigallinarum</name>
    <dbReference type="NCBI Taxonomy" id="2838658"/>
    <lineage>
        <taxon>Bacteria</taxon>
        <taxon>Pseudomonadati</taxon>
        <taxon>Thermodesulfobacteriota</taxon>
        <taxon>Desulfovibrionia</taxon>
        <taxon>Desulfovibrionales</taxon>
        <taxon>Desulfovibrionaceae</taxon>
        <taxon>Mailhella</taxon>
    </lineage>
</organism>
<keyword evidence="6 10" id="KW-0812">Transmembrane</keyword>
<keyword evidence="12" id="KW-0282">Flagellum</keyword>
<keyword evidence="12" id="KW-0966">Cell projection</keyword>
<reference evidence="12" key="1">
    <citation type="journal article" date="2021" name="PeerJ">
        <title>Extensive microbial diversity within the chicken gut microbiome revealed by metagenomics and culture.</title>
        <authorList>
            <person name="Gilroy R."/>
            <person name="Ravi A."/>
            <person name="Getino M."/>
            <person name="Pursley I."/>
            <person name="Horton D.L."/>
            <person name="Alikhan N.F."/>
            <person name="Baker D."/>
            <person name="Gharbi K."/>
            <person name="Hall N."/>
            <person name="Watson M."/>
            <person name="Adriaenssens E.M."/>
            <person name="Foster-Nyarko E."/>
            <person name="Jarju S."/>
            <person name="Secka A."/>
            <person name="Antonio M."/>
            <person name="Oren A."/>
            <person name="Chaudhuri R.R."/>
            <person name="La Ragione R."/>
            <person name="Hildebrand F."/>
            <person name="Pallen M.J."/>
        </authorList>
    </citation>
    <scope>NUCLEOTIDE SEQUENCE</scope>
    <source>
        <strain evidence="12">CHK186-16707</strain>
    </source>
</reference>
<evidence type="ECO:0000313" key="13">
    <source>
        <dbReference type="Proteomes" id="UP000824225"/>
    </source>
</evidence>
<comment type="similarity">
    <text evidence="3 10">Belongs to the FliL family.</text>
</comment>
<evidence type="ECO:0000256" key="8">
    <source>
        <dbReference type="ARBA" id="ARBA00022989"/>
    </source>
</evidence>
<keyword evidence="8 10" id="KW-1133">Transmembrane helix</keyword>
<dbReference type="GO" id="GO:0006935">
    <property type="term" value="P:chemotaxis"/>
    <property type="evidence" value="ECO:0007669"/>
    <property type="project" value="UniProtKB-KW"/>
</dbReference>
<comment type="subcellular location">
    <subcellularLocation>
        <location evidence="2">Cell membrane</location>
        <topology evidence="2">Single-pass membrane protein</topology>
    </subcellularLocation>
</comment>
<feature type="region of interest" description="Disordered" evidence="11">
    <location>
        <begin position="37"/>
        <end position="66"/>
    </location>
</feature>
<comment type="caution">
    <text evidence="12">The sequence shown here is derived from an EMBL/GenBank/DDBJ whole genome shotgun (WGS) entry which is preliminary data.</text>
</comment>
<dbReference type="Proteomes" id="UP000824225">
    <property type="component" value="Unassembled WGS sequence"/>
</dbReference>
<dbReference type="PANTHER" id="PTHR35091">
    <property type="entry name" value="FLAGELLAR PROTEIN FLIL"/>
    <property type="match status" value="1"/>
</dbReference>
<dbReference type="AlphaFoldDB" id="A0A9D2KLH0"/>
<evidence type="ECO:0000256" key="2">
    <source>
        <dbReference type="ARBA" id="ARBA00004162"/>
    </source>
</evidence>
<name>A0A9D2KLH0_9BACT</name>
<keyword evidence="5 10" id="KW-0145">Chemotaxis</keyword>
<sequence length="219" mass="24544">MPLDELEEKATPDEGTLAAGEFESLAGQKVQLDIDDAPFLLDPDDMPEVPATTESKPPAPVEEKPRRNTKKLMAAVFFILLLAGAAIWFFVFRQAPDIVAPPEPPVIVVPTPKAPTIPKEFSTKLAPFWIPLVDDEGKSRFLVATFVLSTPEDQVNQEIQDKLVTLRDAIFYYLRNKDYHFLLDAANAETIRADLLGTINNYIVRGELHSLYFDSYLLQ</sequence>
<evidence type="ECO:0000256" key="5">
    <source>
        <dbReference type="ARBA" id="ARBA00022500"/>
    </source>
</evidence>
<evidence type="ECO:0000256" key="3">
    <source>
        <dbReference type="ARBA" id="ARBA00008281"/>
    </source>
</evidence>
<proteinExistence type="inferred from homology"/>
<evidence type="ECO:0000256" key="11">
    <source>
        <dbReference type="SAM" id="MobiDB-lite"/>
    </source>
</evidence>
<keyword evidence="7 10" id="KW-0283">Flagellar rotation</keyword>
<dbReference type="InterPro" id="IPR005503">
    <property type="entry name" value="FliL"/>
</dbReference>
<dbReference type="PANTHER" id="PTHR35091:SF2">
    <property type="entry name" value="FLAGELLAR PROTEIN FLIL"/>
    <property type="match status" value="1"/>
</dbReference>